<organism evidence="1">
    <name type="scientific">Sylvanvirus sp</name>
    <dbReference type="NCBI Taxonomy" id="2487774"/>
    <lineage>
        <taxon>Viruses</taxon>
    </lineage>
</organism>
<name>A0A3G5ALN5_9VIRU</name>
<evidence type="ECO:0000313" key="1">
    <source>
        <dbReference type="EMBL" id="AYV86899.1"/>
    </source>
</evidence>
<sequence>MSRENEQKLDPEIMECLERRLGMGSNGILLFSLSEIPVSSERCRVVRLPCKVTIEEKVTPTGDIEIIGMDHEGENYEWISECGFDLESCEDYTEFVEETCVGFEDHATIVNYGPLTLPKSFLTYDDDGIAILNIYVYLCLNPVKPMLPRKESVIYVVHTDDHEVLSTPFSRGEVSIWLAKNGMVYEGAKKPVCSFDEFQKGPYYVCRRKSVNDYVKDDYRFLFKKKRNRNDD</sequence>
<proteinExistence type="predicted"/>
<reference evidence="1" key="1">
    <citation type="submission" date="2018-10" db="EMBL/GenBank/DDBJ databases">
        <title>Hidden diversity of soil giant viruses.</title>
        <authorList>
            <person name="Schulz F."/>
            <person name="Alteio L."/>
            <person name="Goudeau D."/>
            <person name="Ryan E.M."/>
            <person name="Malmstrom R.R."/>
            <person name="Blanchard J."/>
            <person name="Woyke T."/>
        </authorList>
    </citation>
    <scope>NUCLEOTIDE SEQUENCE</scope>
    <source>
        <strain evidence="1">SYV1</strain>
    </source>
</reference>
<accession>A0A3G5ALN5</accession>
<dbReference type="EMBL" id="MK072519">
    <property type="protein sequence ID" value="AYV86899.1"/>
    <property type="molecule type" value="Genomic_DNA"/>
</dbReference>
<gene>
    <name evidence="1" type="ORF">Sylvanvirus13_6</name>
</gene>
<protein>
    <submittedName>
        <fullName evidence="1">Uncharacterized protein</fullName>
    </submittedName>
</protein>